<accession>A0A2N6K2F8</accession>
<dbReference type="InterPro" id="IPR002509">
    <property type="entry name" value="NODB_dom"/>
</dbReference>
<dbReference type="EMBL" id="NRQW01000295">
    <property type="protein sequence ID" value="PLZ89231.1"/>
    <property type="molecule type" value="Genomic_DNA"/>
</dbReference>
<keyword evidence="3" id="KW-1133">Transmembrane helix</keyword>
<name>A0A2N6K2F8_FISMU</name>
<proteinExistence type="predicted"/>
<evidence type="ECO:0000256" key="1">
    <source>
        <dbReference type="ARBA" id="ARBA00004613"/>
    </source>
</evidence>
<keyword evidence="6" id="KW-1185">Reference proteome</keyword>
<comment type="caution">
    <text evidence="5">The sequence shown here is derived from an EMBL/GenBank/DDBJ whole genome shotgun (WGS) entry which is preliminary data.</text>
</comment>
<protein>
    <submittedName>
        <fullName evidence="5">Polysaccharide deacetylase</fullName>
    </submittedName>
</protein>
<comment type="subcellular location">
    <subcellularLocation>
        <location evidence="1">Secreted</location>
    </subcellularLocation>
</comment>
<dbReference type="CDD" id="cd10918">
    <property type="entry name" value="CE4_NodB_like_5s_6s"/>
    <property type="match status" value="1"/>
</dbReference>
<keyword evidence="3" id="KW-0812">Transmembrane</keyword>
<sequence>MTYSKTHPVVKPPKSKNLPLSLAVSFIIILFLLIFQDNATVIPILGFHGVINNKNSVIQLEQGKMHYPQKDLEKFLEYLLINDYWFLSSHDLYEILSNQNHRHSDFFVKKKPIMISFDDGYRTVYTNLLPILKRLEKKYGKKIKVVLFINPGTLYKKGSVNSTNLSCQELREGLQQGFYDIQSHGLNHKNLTRLSNKNLIKELLESQNELRKCTHDLDPQQKVASHFAYPYGAYNERVQKYVSKYYLSGYLYNNKILNRNFLKNQYEIPRLSVSRQESVKTLIEKFDTTFDEKSIFDQKVNQEKIKTEE</sequence>
<feature type="domain" description="NodB homology" evidence="4">
    <location>
        <begin position="111"/>
        <end position="309"/>
    </location>
</feature>
<dbReference type="GO" id="GO:0005576">
    <property type="term" value="C:extracellular region"/>
    <property type="evidence" value="ECO:0007669"/>
    <property type="project" value="UniProtKB-SubCell"/>
</dbReference>
<evidence type="ECO:0000259" key="4">
    <source>
        <dbReference type="PROSITE" id="PS51677"/>
    </source>
</evidence>
<dbReference type="GO" id="GO:0016810">
    <property type="term" value="F:hydrolase activity, acting on carbon-nitrogen (but not peptide) bonds"/>
    <property type="evidence" value="ECO:0007669"/>
    <property type="project" value="InterPro"/>
</dbReference>
<keyword evidence="2" id="KW-0732">Signal</keyword>
<gene>
    <name evidence="5" type="ORF">CEN44_13550</name>
</gene>
<reference evidence="5 6" key="1">
    <citation type="submission" date="2017-08" db="EMBL/GenBank/DDBJ databases">
        <title>Genomes of Fischerella (Mastigocladus) sp. strains.</title>
        <authorList>
            <person name="Miller S.R."/>
        </authorList>
    </citation>
    <scope>NUCLEOTIDE SEQUENCE [LARGE SCALE GENOMIC DNA]</scope>
    <source>
        <strain evidence="5 6">CCMEE 5323</strain>
    </source>
</reference>
<dbReference type="Pfam" id="PF01522">
    <property type="entry name" value="Polysacc_deac_1"/>
    <property type="match status" value="1"/>
</dbReference>
<dbReference type="Gene3D" id="3.20.20.370">
    <property type="entry name" value="Glycoside hydrolase/deacetylase"/>
    <property type="match status" value="1"/>
</dbReference>
<dbReference type="RefSeq" id="WP_016867923.1">
    <property type="nucleotide sequence ID" value="NZ_CAWNVR010000394.1"/>
</dbReference>
<dbReference type="PROSITE" id="PS51677">
    <property type="entry name" value="NODB"/>
    <property type="match status" value="1"/>
</dbReference>
<dbReference type="PANTHER" id="PTHR34216:SF3">
    <property type="entry name" value="POLY-BETA-1,6-N-ACETYL-D-GLUCOSAMINE N-DEACETYLASE"/>
    <property type="match status" value="1"/>
</dbReference>
<evidence type="ECO:0000313" key="5">
    <source>
        <dbReference type="EMBL" id="PLZ89231.1"/>
    </source>
</evidence>
<keyword evidence="3" id="KW-0472">Membrane</keyword>
<dbReference type="SUPFAM" id="SSF88713">
    <property type="entry name" value="Glycoside hydrolase/deacetylase"/>
    <property type="match status" value="1"/>
</dbReference>
<feature type="transmembrane region" description="Helical" evidence="3">
    <location>
        <begin position="18"/>
        <end position="35"/>
    </location>
</feature>
<dbReference type="AlphaFoldDB" id="A0A2N6K2F8"/>
<evidence type="ECO:0000256" key="2">
    <source>
        <dbReference type="ARBA" id="ARBA00022729"/>
    </source>
</evidence>
<dbReference type="InterPro" id="IPR051398">
    <property type="entry name" value="Polysacch_Deacetylase"/>
</dbReference>
<dbReference type="InterPro" id="IPR011330">
    <property type="entry name" value="Glyco_hydro/deAcase_b/a-brl"/>
</dbReference>
<dbReference type="PANTHER" id="PTHR34216">
    <property type="match status" value="1"/>
</dbReference>
<organism evidence="5 6">
    <name type="scientific">Fischerella muscicola CCMEE 5323</name>
    <dbReference type="NCBI Taxonomy" id="2019572"/>
    <lineage>
        <taxon>Bacteria</taxon>
        <taxon>Bacillati</taxon>
        <taxon>Cyanobacteriota</taxon>
        <taxon>Cyanophyceae</taxon>
        <taxon>Nostocales</taxon>
        <taxon>Hapalosiphonaceae</taxon>
        <taxon>Fischerella</taxon>
    </lineage>
</organism>
<dbReference type="GO" id="GO:0005975">
    <property type="term" value="P:carbohydrate metabolic process"/>
    <property type="evidence" value="ECO:0007669"/>
    <property type="project" value="InterPro"/>
</dbReference>
<evidence type="ECO:0000256" key="3">
    <source>
        <dbReference type="SAM" id="Phobius"/>
    </source>
</evidence>
<dbReference type="Proteomes" id="UP000235036">
    <property type="component" value="Unassembled WGS sequence"/>
</dbReference>
<evidence type="ECO:0000313" key="6">
    <source>
        <dbReference type="Proteomes" id="UP000235036"/>
    </source>
</evidence>